<keyword evidence="1 2" id="KW-0193">Cuticle</keyword>
<dbReference type="InterPro" id="IPR031311">
    <property type="entry name" value="CHIT_BIND_RR_consensus"/>
</dbReference>
<dbReference type="PRINTS" id="PR00947">
    <property type="entry name" value="CUTICLE"/>
</dbReference>
<reference evidence="5" key="1">
    <citation type="submission" date="2018-01" db="EMBL/GenBank/DDBJ databases">
        <title>Full-length cDNA cloning and expression spectrum analysis of cuticle protein from Galeruca daurica.</title>
        <authorList>
            <person name="Shan Y."/>
            <person name="Pang B."/>
        </authorList>
    </citation>
    <scope>NUCLEOTIDE SEQUENCE</scope>
</reference>
<dbReference type="EMBL" id="MG874710">
    <property type="protein sequence ID" value="AYO46607.1"/>
    <property type="molecule type" value="mRNA"/>
</dbReference>
<proteinExistence type="evidence at transcript level"/>
<dbReference type="AlphaFoldDB" id="A0A3G2SFE5"/>
<evidence type="ECO:0000313" key="5">
    <source>
        <dbReference type="EMBL" id="AYO46607.1"/>
    </source>
</evidence>
<evidence type="ECO:0000256" key="3">
    <source>
        <dbReference type="SAM" id="MobiDB-lite"/>
    </source>
</evidence>
<gene>
    <name evidence="5" type="primary">Abd</name>
</gene>
<dbReference type="PANTHER" id="PTHR10380">
    <property type="entry name" value="CUTICLE PROTEIN"/>
    <property type="match status" value="1"/>
</dbReference>
<dbReference type="PROSITE" id="PS51155">
    <property type="entry name" value="CHIT_BIND_RR_2"/>
    <property type="match status" value="1"/>
</dbReference>
<dbReference type="PANTHER" id="PTHR10380:SF241">
    <property type="entry name" value="CUTICULAR PROTEIN 47EG-RELATED"/>
    <property type="match status" value="1"/>
</dbReference>
<feature type="chain" id="PRO_5018023630" evidence="4">
    <location>
        <begin position="17"/>
        <end position="158"/>
    </location>
</feature>
<keyword evidence="4" id="KW-0732">Signal</keyword>
<dbReference type="Pfam" id="PF00379">
    <property type="entry name" value="Chitin_bind_4"/>
    <property type="match status" value="1"/>
</dbReference>
<feature type="region of interest" description="Disordered" evidence="3">
    <location>
        <begin position="135"/>
        <end position="158"/>
    </location>
</feature>
<dbReference type="InterPro" id="IPR000618">
    <property type="entry name" value="Insect_cuticle"/>
</dbReference>
<dbReference type="PROSITE" id="PS00233">
    <property type="entry name" value="CHIT_BIND_RR_1"/>
    <property type="match status" value="1"/>
</dbReference>
<feature type="signal peptide" evidence="4">
    <location>
        <begin position="1"/>
        <end position="16"/>
    </location>
</feature>
<evidence type="ECO:0000256" key="4">
    <source>
        <dbReference type="SAM" id="SignalP"/>
    </source>
</evidence>
<sequence>MISLVLLVGLFGCTLGLYRPDVTAGREAVGLYRPDVAVSREAAARIVGQSQDGPNVDGSYSWGYETDNGISAKESGRPKAADVLEVQGEVGYTDQDGTPIQLIYVADENGFQAKGAHLPTPPPIPEAILRSIEYNAQHPEEDDSQVQPVVGGYRQRIQ</sequence>
<dbReference type="GO" id="GO:0008010">
    <property type="term" value="F:structural constituent of chitin-based larval cuticle"/>
    <property type="evidence" value="ECO:0007669"/>
    <property type="project" value="TreeGrafter"/>
</dbReference>
<evidence type="ECO:0000256" key="1">
    <source>
        <dbReference type="ARBA" id="ARBA00022460"/>
    </source>
</evidence>
<organism evidence="5">
    <name type="scientific">Galeruca daurica</name>
    <dbReference type="NCBI Taxonomy" id="1651263"/>
    <lineage>
        <taxon>Eukaryota</taxon>
        <taxon>Metazoa</taxon>
        <taxon>Ecdysozoa</taxon>
        <taxon>Arthropoda</taxon>
        <taxon>Hexapoda</taxon>
        <taxon>Insecta</taxon>
        <taxon>Pterygota</taxon>
        <taxon>Neoptera</taxon>
        <taxon>Endopterygota</taxon>
        <taxon>Coleoptera</taxon>
        <taxon>Polyphaga</taxon>
        <taxon>Cucujiformia</taxon>
        <taxon>Chrysomeloidea</taxon>
        <taxon>Chrysomelidae</taxon>
        <taxon>Galerucinae</taxon>
        <taxon>Galerucites</taxon>
        <taxon>Galeruca</taxon>
    </lineage>
</organism>
<accession>A0A3G2SFE5</accession>
<protein>
    <submittedName>
        <fullName evidence="5">Cuticular protein</fullName>
    </submittedName>
</protein>
<name>A0A3G2SFE5_9CUCU</name>
<dbReference type="InterPro" id="IPR050468">
    <property type="entry name" value="Cuticle_Struct_Prot"/>
</dbReference>
<dbReference type="GO" id="GO:0062129">
    <property type="term" value="C:chitin-based extracellular matrix"/>
    <property type="evidence" value="ECO:0007669"/>
    <property type="project" value="TreeGrafter"/>
</dbReference>
<evidence type="ECO:0000256" key="2">
    <source>
        <dbReference type="PROSITE-ProRule" id="PRU00497"/>
    </source>
</evidence>